<feature type="compositionally biased region" description="Low complexity" evidence="1">
    <location>
        <begin position="127"/>
        <end position="136"/>
    </location>
</feature>
<gene>
    <name evidence="2" type="ordered locus">SCATT_26070</name>
</gene>
<dbReference type="eggNOG" id="COG3087">
    <property type="taxonomic scope" value="Bacteria"/>
</dbReference>
<name>G8WZK2_STREN</name>
<dbReference type="PATRIC" id="fig|1003195.29.peg.2614"/>
<dbReference type="AlphaFoldDB" id="G8WZK2"/>
<feature type="region of interest" description="Disordered" evidence="1">
    <location>
        <begin position="127"/>
        <end position="242"/>
    </location>
</feature>
<feature type="compositionally biased region" description="Low complexity" evidence="1">
    <location>
        <begin position="230"/>
        <end position="242"/>
    </location>
</feature>
<dbReference type="Proteomes" id="UP000007842">
    <property type="component" value="Chromosome"/>
</dbReference>
<reference evidence="3" key="1">
    <citation type="submission" date="2011-12" db="EMBL/GenBank/DDBJ databases">
        <title>Complete genome sequence of Streptomyces cattleya strain DSM 46488.</title>
        <authorList>
            <person name="Ou H.-Y."/>
            <person name="Li P."/>
            <person name="Zhao C."/>
            <person name="O'Hagan D."/>
            <person name="Deng Z."/>
        </authorList>
    </citation>
    <scope>NUCLEOTIDE SEQUENCE [LARGE SCALE GENOMIC DNA]</scope>
    <source>
        <strain evidence="3">ATCC 35852 / DSM 46488 / JCM 4925 / NBRC 14057 / NRRL 8057</strain>
    </source>
</reference>
<proteinExistence type="predicted"/>
<organism evidence="2 3">
    <name type="scientific">Streptantibioticus cattleyicolor (strain ATCC 35852 / DSM 46488 / JCM 4925 / NBRC 14057 / NRRL 8057)</name>
    <name type="common">Streptomyces cattleya</name>
    <dbReference type="NCBI Taxonomy" id="1003195"/>
    <lineage>
        <taxon>Bacteria</taxon>
        <taxon>Bacillati</taxon>
        <taxon>Actinomycetota</taxon>
        <taxon>Actinomycetes</taxon>
        <taxon>Kitasatosporales</taxon>
        <taxon>Streptomycetaceae</taxon>
        <taxon>Streptantibioticus</taxon>
    </lineage>
</organism>
<sequence>MLRRALAVALRTAPDDVPAADAHEYARLTAAVDEAVREGDRLRAFLLADLARYRDALPGTAADYLDRLAAALDHGYPPAPDDLAAVRRLCRLPCTPAESCRREGVRRRCEELAERAVRDRFAGRTPGPRVRLLALPGGRGRGRGGSALAPVAGERGEDEPGPERRPSPGAAPRPGRPARPAREEPSAPAQPSEPGRPAGPARPSAPERDRKVPTPAEVFPPRRREPPPQQRVRPVPGGRAVV</sequence>
<evidence type="ECO:0000313" key="3">
    <source>
        <dbReference type="Proteomes" id="UP000007842"/>
    </source>
</evidence>
<evidence type="ECO:0000313" key="2">
    <source>
        <dbReference type="EMBL" id="AEW94978.1"/>
    </source>
</evidence>
<accession>G8WZK2</accession>
<protein>
    <submittedName>
        <fullName evidence="2">Uncharacterized protein</fullName>
    </submittedName>
</protein>
<dbReference type="KEGG" id="scy:SCATT_26070"/>
<evidence type="ECO:0000256" key="1">
    <source>
        <dbReference type="SAM" id="MobiDB-lite"/>
    </source>
</evidence>
<keyword evidence="3" id="KW-1185">Reference proteome</keyword>
<dbReference type="EMBL" id="CP003219">
    <property type="protein sequence ID" value="AEW94978.1"/>
    <property type="molecule type" value="Genomic_DNA"/>
</dbReference>
<dbReference type="HOGENOM" id="CLU_066228_0_0_11"/>
<dbReference type="STRING" id="1003195.SCATT_26070"/>
<feature type="compositionally biased region" description="Low complexity" evidence="1">
    <location>
        <begin position="186"/>
        <end position="204"/>
    </location>
</feature>